<evidence type="ECO:0000256" key="1">
    <source>
        <dbReference type="ARBA" id="ARBA00023015"/>
    </source>
</evidence>
<accession>A0A382J8E1</accession>
<dbReference type="SUPFAM" id="SSF88946">
    <property type="entry name" value="Sigma2 domain of RNA polymerase sigma factors"/>
    <property type="match status" value="1"/>
</dbReference>
<sequence length="83" mass="9093">VDQLELVKSAASGDQDSFKELVKILEPAVASTVIGMLGNCQEAADVGQETFIRFYKALKNFRGDSNVKTYVTRIAINLSLNEI</sequence>
<dbReference type="InterPro" id="IPR007627">
    <property type="entry name" value="RNA_pol_sigma70_r2"/>
</dbReference>
<name>A0A382J8E1_9ZZZZ</name>
<keyword evidence="1" id="KW-0805">Transcription regulation</keyword>
<keyword evidence="2" id="KW-0731">Sigma factor</keyword>
<evidence type="ECO:0000256" key="2">
    <source>
        <dbReference type="ARBA" id="ARBA00023082"/>
    </source>
</evidence>
<dbReference type="EMBL" id="UINC01072300">
    <property type="protein sequence ID" value="SVC07835.1"/>
    <property type="molecule type" value="Genomic_DNA"/>
</dbReference>
<dbReference type="InterPro" id="IPR039425">
    <property type="entry name" value="RNA_pol_sigma-70-like"/>
</dbReference>
<dbReference type="InterPro" id="IPR013325">
    <property type="entry name" value="RNA_pol_sigma_r2"/>
</dbReference>
<dbReference type="GO" id="GO:0006352">
    <property type="term" value="P:DNA-templated transcription initiation"/>
    <property type="evidence" value="ECO:0007669"/>
    <property type="project" value="InterPro"/>
</dbReference>
<protein>
    <recommendedName>
        <fullName evidence="4">RNA polymerase sigma-70 region 2 domain-containing protein</fullName>
    </recommendedName>
</protein>
<dbReference type="AlphaFoldDB" id="A0A382J8E1"/>
<dbReference type="Gene3D" id="1.10.1740.10">
    <property type="match status" value="1"/>
</dbReference>
<feature type="non-terminal residue" evidence="5">
    <location>
        <position position="1"/>
    </location>
</feature>
<keyword evidence="3" id="KW-0804">Transcription</keyword>
<dbReference type="PANTHER" id="PTHR43133:SF51">
    <property type="entry name" value="RNA POLYMERASE SIGMA FACTOR"/>
    <property type="match status" value="1"/>
</dbReference>
<dbReference type="Pfam" id="PF04542">
    <property type="entry name" value="Sigma70_r2"/>
    <property type="match status" value="1"/>
</dbReference>
<dbReference type="PANTHER" id="PTHR43133">
    <property type="entry name" value="RNA POLYMERASE ECF-TYPE SIGMA FACTO"/>
    <property type="match status" value="1"/>
</dbReference>
<feature type="non-terminal residue" evidence="5">
    <location>
        <position position="83"/>
    </location>
</feature>
<evidence type="ECO:0000259" key="4">
    <source>
        <dbReference type="Pfam" id="PF04542"/>
    </source>
</evidence>
<proteinExistence type="predicted"/>
<feature type="domain" description="RNA polymerase sigma-70 region 2" evidence="4">
    <location>
        <begin position="21"/>
        <end position="83"/>
    </location>
</feature>
<gene>
    <name evidence="5" type="ORF">METZ01_LOCUS260689</name>
</gene>
<organism evidence="5">
    <name type="scientific">marine metagenome</name>
    <dbReference type="NCBI Taxonomy" id="408172"/>
    <lineage>
        <taxon>unclassified sequences</taxon>
        <taxon>metagenomes</taxon>
        <taxon>ecological metagenomes</taxon>
    </lineage>
</organism>
<evidence type="ECO:0000313" key="5">
    <source>
        <dbReference type="EMBL" id="SVC07835.1"/>
    </source>
</evidence>
<dbReference type="GO" id="GO:0016987">
    <property type="term" value="F:sigma factor activity"/>
    <property type="evidence" value="ECO:0007669"/>
    <property type="project" value="UniProtKB-KW"/>
</dbReference>
<evidence type="ECO:0000256" key="3">
    <source>
        <dbReference type="ARBA" id="ARBA00023163"/>
    </source>
</evidence>
<reference evidence="5" key="1">
    <citation type="submission" date="2018-05" db="EMBL/GenBank/DDBJ databases">
        <authorList>
            <person name="Lanie J.A."/>
            <person name="Ng W.-L."/>
            <person name="Kazmierczak K.M."/>
            <person name="Andrzejewski T.M."/>
            <person name="Davidsen T.M."/>
            <person name="Wayne K.J."/>
            <person name="Tettelin H."/>
            <person name="Glass J.I."/>
            <person name="Rusch D."/>
            <person name="Podicherti R."/>
            <person name="Tsui H.-C.T."/>
            <person name="Winkler M.E."/>
        </authorList>
    </citation>
    <scope>NUCLEOTIDE SEQUENCE</scope>
</reference>